<keyword evidence="2" id="KW-1185">Reference proteome</keyword>
<evidence type="ECO:0000313" key="2">
    <source>
        <dbReference type="Proteomes" id="UP000003704"/>
    </source>
</evidence>
<dbReference type="EMBL" id="AKGD01000001">
    <property type="protein sequence ID" value="EIT71223.1"/>
    <property type="molecule type" value="Genomic_DNA"/>
</dbReference>
<dbReference type="Proteomes" id="UP000003704">
    <property type="component" value="Unassembled WGS sequence"/>
</dbReference>
<gene>
    <name evidence="1" type="ORF">WQQ_13600</name>
</gene>
<comment type="caution">
    <text evidence="1">The sequence shown here is derived from an EMBL/GenBank/DDBJ whole genome shotgun (WGS) entry which is preliminary data.</text>
</comment>
<sequence length="60" mass="6601">MTSGGNVPLYRCCIGNSRATRAVAIHANQQFVNLRRGQEQGRERPIRVLGLSSNHGLAMH</sequence>
<accession>I8TC54</accession>
<organism evidence="1 2">
    <name type="scientific">Hydrocarboniphaga effusa AP103</name>
    <dbReference type="NCBI Taxonomy" id="1172194"/>
    <lineage>
        <taxon>Bacteria</taxon>
        <taxon>Pseudomonadati</taxon>
        <taxon>Pseudomonadota</taxon>
        <taxon>Gammaproteobacteria</taxon>
        <taxon>Nevskiales</taxon>
        <taxon>Nevskiaceae</taxon>
        <taxon>Hydrocarboniphaga</taxon>
    </lineage>
</organism>
<dbReference type="AlphaFoldDB" id="I8TC54"/>
<proteinExistence type="predicted"/>
<reference evidence="1 2" key="1">
    <citation type="journal article" date="2012" name="J. Bacteriol.">
        <title>Genome Sequence of n-Alkane-Degrading Hydrocarboniphaga effusa Strain AP103T (ATCC BAA-332T).</title>
        <authorList>
            <person name="Chang H.K."/>
            <person name="Zylstra G.J."/>
            <person name="Chae J.C."/>
        </authorList>
    </citation>
    <scope>NUCLEOTIDE SEQUENCE [LARGE SCALE GENOMIC DNA]</scope>
    <source>
        <strain evidence="1 2">AP103</strain>
    </source>
</reference>
<name>I8TC54_9GAMM</name>
<evidence type="ECO:0000313" key="1">
    <source>
        <dbReference type="EMBL" id="EIT71223.1"/>
    </source>
</evidence>
<protein>
    <submittedName>
        <fullName evidence="1">Uncharacterized protein</fullName>
    </submittedName>
</protein>
<dbReference type="STRING" id="1172194.WQQ_13600"/>